<evidence type="ECO:0000313" key="2">
    <source>
        <dbReference type="Proteomes" id="UP000310636"/>
    </source>
</evidence>
<accession>A0A4S4BEE4</accession>
<dbReference type="Proteomes" id="UP000310636">
    <property type="component" value="Unassembled WGS sequence"/>
</dbReference>
<keyword evidence="2" id="KW-1185">Reference proteome</keyword>
<comment type="caution">
    <text evidence="1">The sequence shown here is derived from an EMBL/GenBank/DDBJ whole genome shotgun (WGS) entry which is preliminary data.</text>
</comment>
<proteinExistence type="predicted"/>
<sequence length="86" mass="9998">MSEVYAGGGYSQKTIRRWRQTWNRRRDAHEERLWAVLFHLGLDREMPRGRRGNWLLLFEVWAAHPGSGSLFACLLQLDRSPMTAAG</sequence>
<evidence type="ECO:0000313" key="1">
    <source>
        <dbReference type="EMBL" id="THF72446.1"/>
    </source>
</evidence>
<dbReference type="AlphaFoldDB" id="A0A4S4BEE4"/>
<name>A0A4S4BEE4_9BACL</name>
<protein>
    <submittedName>
        <fullName evidence="1">Uncharacterized protein</fullName>
    </submittedName>
</protein>
<organism evidence="1 2">
    <name type="scientific">Cohnella fermenti</name>
    <dbReference type="NCBI Taxonomy" id="2565925"/>
    <lineage>
        <taxon>Bacteria</taxon>
        <taxon>Bacillati</taxon>
        <taxon>Bacillota</taxon>
        <taxon>Bacilli</taxon>
        <taxon>Bacillales</taxon>
        <taxon>Paenibacillaceae</taxon>
        <taxon>Cohnella</taxon>
    </lineage>
</organism>
<reference evidence="1 2" key="1">
    <citation type="submission" date="2019-04" db="EMBL/GenBank/DDBJ databases">
        <title>Cohnella sp. nov. isolated from preserved vegetables.</title>
        <authorList>
            <person name="Lin S.-Y."/>
            <person name="Hung M.-H."/>
            <person name="Young C.-C."/>
        </authorList>
    </citation>
    <scope>NUCLEOTIDE SEQUENCE [LARGE SCALE GENOMIC DNA]</scope>
    <source>
        <strain evidence="1 2">CC-MHH1044</strain>
    </source>
</reference>
<gene>
    <name evidence="1" type="ORF">E6C55_33060</name>
</gene>
<dbReference type="EMBL" id="SSOB01000093">
    <property type="protein sequence ID" value="THF72446.1"/>
    <property type="molecule type" value="Genomic_DNA"/>
</dbReference>